<dbReference type="PANTHER" id="PTHR21106:SF2">
    <property type="entry name" value="NADH DEHYDROGENASE [UBIQUINONE] 1 BETA SUBCOMPLEX SUBUNIT 6"/>
    <property type="match status" value="1"/>
</dbReference>
<comment type="caution">
    <text evidence="1">The sequence shown here is derived from an EMBL/GenBank/DDBJ whole genome shotgun (WGS) entry which is preliminary data.</text>
</comment>
<proteinExistence type="predicted"/>
<dbReference type="PANTHER" id="PTHR21106">
    <property type="entry name" value="NADH DEHYDROGENASE [UBIQUINONE] 1 BETA SUBCOMPLEX SUBUNIT 6"/>
    <property type="match status" value="1"/>
</dbReference>
<evidence type="ECO:0000313" key="2">
    <source>
        <dbReference type="Proteomes" id="UP001566132"/>
    </source>
</evidence>
<dbReference type="Proteomes" id="UP001566132">
    <property type="component" value="Unassembled WGS sequence"/>
</dbReference>
<gene>
    <name evidence="1" type="ORF">ABEB36_013463</name>
</gene>
<evidence type="ECO:0008006" key="3">
    <source>
        <dbReference type="Google" id="ProtNLM"/>
    </source>
</evidence>
<evidence type="ECO:0000313" key="1">
    <source>
        <dbReference type="EMBL" id="KAL1490838.1"/>
    </source>
</evidence>
<organism evidence="1 2">
    <name type="scientific">Hypothenemus hampei</name>
    <name type="common">Coffee berry borer</name>
    <dbReference type="NCBI Taxonomy" id="57062"/>
    <lineage>
        <taxon>Eukaryota</taxon>
        <taxon>Metazoa</taxon>
        <taxon>Ecdysozoa</taxon>
        <taxon>Arthropoda</taxon>
        <taxon>Hexapoda</taxon>
        <taxon>Insecta</taxon>
        <taxon>Pterygota</taxon>
        <taxon>Neoptera</taxon>
        <taxon>Endopterygota</taxon>
        <taxon>Coleoptera</taxon>
        <taxon>Polyphaga</taxon>
        <taxon>Cucujiformia</taxon>
        <taxon>Curculionidae</taxon>
        <taxon>Scolytinae</taxon>
        <taxon>Hypothenemus</taxon>
    </lineage>
</organism>
<name>A0ABD1E846_HYPHA</name>
<dbReference type="InterPro" id="IPR019174">
    <property type="entry name" value="NADH_DH_b-subcmplx_su6"/>
</dbReference>
<dbReference type="AlphaFoldDB" id="A0ABD1E846"/>
<sequence>MGLESQTGGVKPMAIAGRFDLERERLLGMTEAERAYRKQWLKDQHLAPNEPRVVPEIYKATTNPIRRFYRWPLDQLEKKLTPSMGLMSAKFTRHVIAKSSFAIMAIYATYYNFKYHSNEWDRKTGWTVKASRPACYPGDPEYPKVSDRTKPADYSSKGFDKVTLNL</sequence>
<dbReference type="Pfam" id="PF09782">
    <property type="entry name" value="NDUF_B6"/>
    <property type="match status" value="1"/>
</dbReference>
<accession>A0ABD1E846</accession>
<reference evidence="1 2" key="1">
    <citation type="submission" date="2024-05" db="EMBL/GenBank/DDBJ databases">
        <title>Genetic variation in Jamaican populations of the coffee berry borer (Hypothenemus hampei).</title>
        <authorList>
            <person name="Errbii M."/>
            <person name="Myrie A."/>
        </authorList>
    </citation>
    <scope>NUCLEOTIDE SEQUENCE [LARGE SCALE GENOMIC DNA]</scope>
    <source>
        <strain evidence="1">JA-Hopewell-2020-01-JO</strain>
        <tissue evidence="1">Whole body</tissue>
    </source>
</reference>
<dbReference type="EMBL" id="JBDJPC010000010">
    <property type="protein sequence ID" value="KAL1490838.1"/>
    <property type="molecule type" value="Genomic_DNA"/>
</dbReference>
<protein>
    <recommendedName>
        <fullName evidence="3">NADH dehydrogenase [ubiquinone] 1 beta subcomplex subunit 6</fullName>
    </recommendedName>
</protein>
<keyword evidence="2" id="KW-1185">Reference proteome</keyword>